<dbReference type="SUPFAM" id="SSF53822">
    <property type="entry name" value="Periplasmic binding protein-like I"/>
    <property type="match status" value="1"/>
</dbReference>
<dbReference type="SUPFAM" id="SSF47413">
    <property type="entry name" value="lambda repressor-like DNA-binding domains"/>
    <property type="match status" value="1"/>
</dbReference>
<dbReference type="OrthoDB" id="9770625at2"/>
<dbReference type="eggNOG" id="COG1609">
    <property type="taxonomic scope" value="Bacteria"/>
</dbReference>
<accession>N2AQP4</accession>
<dbReference type="Proteomes" id="UP000012589">
    <property type="component" value="Unassembled WGS sequence"/>
</dbReference>
<keyword evidence="3" id="KW-0238">DNA-binding</keyword>
<gene>
    <name evidence="6" type="ORF">C823_01800</name>
</gene>
<reference evidence="6 7" key="1">
    <citation type="journal article" date="2014" name="Genome Announc.">
        <title>Draft genome sequences of the altered schaedler flora, a defined bacterial community from gnotobiotic mice.</title>
        <authorList>
            <person name="Wannemuehler M.J."/>
            <person name="Overstreet A.M."/>
            <person name="Ward D.V."/>
            <person name="Phillips G.J."/>
        </authorList>
    </citation>
    <scope>NUCLEOTIDE SEQUENCE [LARGE SCALE GENOMIC DNA]</scope>
    <source>
        <strain evidence="6 7">ASF492</strain>
    </source>
</reference>
<dbReference type="CDD" id="cd01392">
    <property type="entry name" value="HTH_LacI"/>
    <property type="match status" value="1"/>
</dbReference>
<keyword evidence="7" id="KW-1185">Reference proteome</keyword>
<dbReference type="SMART" id="SM00354">
    <property type="entry name" value="HTH_LACI"/>
    <property type="match status" value="1"/>
</dbReference>
<dbReference type="GO" id="GO:0000976">
    <property type="term" value="F:transcription cis-regulatory region binding"/>
    <property type="evidence" value="ECO:0007669"/>
    <property type="project" value="TreeGrafter"/>
</dbReference>
<dbReference type="Pfam" id="PF00356">
    <property type="entry name" value="LacI"/>
    <property type="match status" value="1"/>
</dbReference>
<dbReference type="InterPro" id="IPR000843">
    <property type="entry name" value="HTH_LacI"/>
</dbReference>
<evidence type="ECO:0000259" key="5">
    <source>
        <dbReference type="PROSITE" id="PS50932"/>
    </source>
</evidence>
<feature type="domain" description="HTH lacI-type" evidence="5">
    <location>
        <begin position="6"/>
        <end position="60"/>
    </location>
</feature>
<dbReference type="Gene3D" id="1.10.260.40">
    <property type="entry name" value="lambda repressor-like DNA-binding domains"/>
    <property type="match status" value="1"/>
</dbReference>
<protein>
    <recommendedName>
        <fullName evidence="5">HTH lacI-type domain-containing protein</fullName>
    </recommendedName>
</protein>
<keyword evidence="4" id="KW-0804">Transcription</keyword>
<comment type="caution">
    <text evidence="6">The sequence shown here is derived from an EMBL/GenBank/DDBJ whole genome shotgun (WGS) entry which is preliminary data.</text>
</comment>
<dbReference type="PANTHER" id="PTHR30146:SF95">
    <property type="entry name" value="RIBOSE OPERON REPRESSOR"/>
    <property type="match status" value="1"/>
</dbReference>
<name>N2AQP4_9FIRM</name>
<organism evidence="6 7">
    <name type="scientific">Eubacterium plexicaudatum ASF492</name>
    <dbReference type="NCBI Taxonomy" id="1235802"/>
    <lineage>
        <taxon>Bacteria</taxon>
        <taxon>Bacillati</taxon>
        <taxon>Bacillota</taxon>
        <taxon>Clostridia</taxon>
        <taxon>Eubacteriales</taxon>
        <taxon>Eubacteriaceae</taxon>
        <taxon>Eubacterium</taxon>
    </lineage>
</organism>
<keyword evidence="2" id="KW-0805">Transcription regulation</keyword>
<sequence length="345" mass="39029">MKKQNATYGDIANYTNLSKMTISRYFNQPHSLADETKEKIEEALKTLDYTENKFAKALSSGKSGIIGIITPNFFYNFYTALIDAFIRIYPKSPYKFLVFTSDNSPETERSFIAELLSYRIEGLIILSHMLGSEELCKYPFPVIGIERESEFISSVDTDNVSGTKQAVKRLLQDGCEVLIHINTGTSPALPSYARIKIFEEVAVRTGTPHQCFMIPVEIHTDVHKLYACFEKVCKTLHSKYPHKRIGAFVCNDTMAHLFLNSALTNGFKVPEQLEIIGFDNSPVSEQAILPISTVGQNVNRIVSQTVRLLDRQLEEKKNLSKDAPTQKHLIIKPKLLLRKTTLNIK</sequence>
<dbReference type="PROSITE" id="PS50932">
    <property type="entry name" value="HTH_LACI_2"/>
    <property type="match status" value="1"/>
</dbReference>
<evidence type="ECO:0000256" key="2">
    <source>
        <dbReference type="ARBA" id="ARBA00023015"/>
    </source>
</evidence>
<proteinExistence type="predicted"/>
<dbReference type="InterPro" id="IPR010982">
    <property type="entry name" value="Lambda_DNA-bd_dom_sf"/>
</dbReference>
<dbReference type="PANTHER" id="PTHR30146">
    <property type="entry name" value="LACI-RELATED TRANSCRIPTIONAL REPRESSOR"/>
    <property type="match status" value="1"/>
</dbReference>
<dbReference type="InterPro" id="IPR046335">
    <property type="entry name" value="LacI/GalR-like_sensor"/>
</dbReference>
<evidence type="ECO:0000256" key="4">
    <source>
        <dbReference type="ARBA" id="ARBA00023163"/>
    </source>
</evidence>
<dbReference type="InterPro" id="IPR028082">
    <property type="entry name" value="Peripla_BP_I"/>
</dbReference>
<dbReference type="GO" id="GO:0003700">
    <property type="term" value="F:DNA-binding transcription factor activity"/>
    <property type="evidence" value="ECO:0007669"/>
    <property type="project" value="TreeGrafter"/>
</dbReference>
<evidence type="ECO:0000313" key="7">
    <source>
        <dbReference type="Proteomes" id="UP000012589"/>
    </source>
</evidence>
<dbReference type="EMBL" id="AQFT01000057">
    <property type="protein sequence ID" value="EMZ28773.1"/>
    <property type="molecule type" value="Genomic_DNA"/>
</dbReference>
<evidence type="ECO:0000256" key="1">
    <source>
        <dbReference type="ARBA" id="ARBA00022491"/>
    </source>
</evidence>
<evidence type="ECO:0000256" key="3">
    <source>
        <dbReference type="ARBA" id="ARBA00023125"/>
    </source>
</evidence>
<evidence type="ECO:0000313" key="6">
    <source>
        <dbReference type="EMBL" id="EMZ28773.1"/>
    </source>
</evidence>
<dbReference type="AlphaFoldDB" id="N2AQP4"/>
<keyword evidence="1" id="KW-0678">Repressor</keyword>
<dbReference type="STRING" id="1235802.C823_01800"/>
<dbReference type="HOGENOM" id="CLU_037628_7_0_9"/>
<dbReference type="PATRIC" id="fig|1235802.3.peg.1907"/>
<dbReference type="Pfam" id="PF13377">
    <property type="entry name" value="Peripla_BP_3"/>
    <property type="match status" value="1"/>
</dbReference>
<dbReference type="Gene3D" id="3.40.50.2300">
    <property type="match status" value="2"/>
</dbReference>